<keyword evidence="3" id="KW-1185">Reference proteome</keyword>
<evidence type="ECO:0008006" key="4">
    <source>
        <dbReference type="Google" id="ProtNLM"/>
    </source>
</evidence>
<gene>
    <name evidence="2" type="ORF">SISNIDRAFT_489212</name>
</gene>
<dbReference type="SUPFAM" id="SSF52047">
    <property type="entry name" value="RNI-like"/>
    <property type="match status" value="1"/>
</dbReference>
<organism evidence="2 3">
    <name type="scientific">Sistotremastrum niveocremeum HHB9708</name>
    <dbReference type="NCBI Taxonomy" id="1314777"/>
    <lineage>
        <taxon>Eukaryota</taxon>
        <taxon>Fungi</taxon>
        <taxon>Dikarya</taxon>
        <taxon>Basidiomycota</taxon>
        <taxon>Agaricomycotina</taxon>
        <taxon>Agaricomycetes</taxon>
        <taxon>Sistotremastrales</taxon>
        <taxon>Sistotremastraceae</taxon>
        <taxon>Sertulicium</taxon>
        <taxon>Sertulicium niveocremeum</taxon>
    </lineage>
</organism>
<reference evidence="2 3" key="1">
    <citation type="journal article" date="2016" name="Mol. Biol. Evol.">
        <title>Comparative Genomics of Early-Diverging Mushroom-Forming Fungi Provides Insights into the Origins of Lignocellulose Decay Capabilities.</title>
        <authorList>
            <person name="Nagy L.G."/>
            <person name="Riley R."/>
            <person name="Tritt A."/>
            <person name="Adam C."/>
            <person name="Daum C."/>
            <person name="Floudas D."/>
            <person name="Sun H."/>
            <person name="Yadav J.S."/>
            <person name="Pangilinan J."/>
            <person name="Larsson K.H."/>
            <person name="Matsuura K."/>
            <person name="Barry K."/>
            <person name="Labutti K."/>
            <person name="Kuo R."/>
            <person name="Ohm R.A."/>
            <person name="Bhattacharya S.S."/>
            <person name="Shirouzu T."/>
            <person name="Yoshinaga Y."/>
            <person name="Martin F.M."/>
            <person name="Grigoriev I.V."/>
            <person name="Hibbett D.S."/>
        </authorList>
    </citation>
    <scope>NUCLEOTIDE SEQUENCE [LARGE SCALE GENOMIC DNA]</scope>
    <source>
        <strain evidence="2 3">HHB9708</strain>
    </source>
</reference>
<accession>A0A164QC82</accession>
<protein>
    <recommendedName>
        <fullName evidence="4">F-box domain-containing protein</fullName>
    </recommendedName>
</protein>
<dbReference type="AlphaFoldDB" id="A0A164QC82"/>
<feature type="compositionally biased region" description="Low complexity" evidence="1">
    <location>
        <begin position="193"/>
        <end position="202"/>
    </location>
</feature>
<evidence type="ECO:0000313" key="3">
    <source>
        <dbReference type="Proteomes" id="UP000076722"/>
    </source>
</evidence>
<dbReference type="Proteomes" id="UP000076722">
    <property type="component" value="Unassembled WGS sequence"/>
</dbReference>
<dbReference type="EMBL" id="KV419427">
    <property type="protein sequence ID" value="KZS89530.1"/>
    <property type="molecule type" value="Genomic_DNA"/>
</dbReference>
<feature type="region of interest" description="Disordered" evidence="1">
    <location>
        <begin position="190"/>
        <end position="214"/>
    </location>
</feature>
<proteinExistence type="predicted"/>
<sequence length="558" mass="63718">MITLGDHSQFLWGQINLGWSKDAIARSLERSAGATIAVSVVDRALTSKNFGDFRRQLTSRSEHIGRLIVIWGENIHYGVQLWLREVFNGTRILPRLWQLHLLPGPWTHPSPRHVVDLATAPQISYLLARDTNFKSALPYTCHLTILDVSWGSITSHDAISLLNSAPALEIAIFGETQSFDMDFYIERDDETGTSENETSSNDSEPDPKHTEIAKPIQHNIPPPYLRSLRILRIGRCFGPCADHILSSILCPPTSEVSIRISRDHEESILVSLPNCLRSVLSSSVTLYVHSAWFGEDCDRFGRIATVLDFSSQDAPRYRVEFDAGEYEDYLPETNILAELVSLDRSHRLEKFELSFRLLPDAECLIVLLKNFPNLKAITISTLELDSFLTALGSQSLGSPLCPDLRELDLDRSHFFPGQLKDVLDFRKERLCRVEGLRLTVDNPFDVMSSSYLSVDRLSQTLVRRADGWEPDEATRTLEHLIGDGVVDELDEQNTPDDDWIESHHDSCMCHECTVDPLTLPFEFREEAIENCYDSNYQEIDYRWGRYWKQESRMYKPSW</sequence>
<evidence type="ECO:0000313" key="2">
    <source>
        <dbReference type="EMBL" id="KZS89530.1"/>
    </source>
</evidence>
<name>A0A164QC82_9AGAM</name>
<evidence type="ECO:0000256" key="1">
    <source>
        <dbReference type="SAM" id="MobiDB-lite"/>
    </source>
</evidence>